<sequence length="73" mass="8334">MKKKVQYLVDGITKDIIAYLMKDNNLDLPSAVSLFHNSETFEKLSDESTGLYIESSAYVYEILKVELKMGKIL</sequence>
<proteinExistence type="predicted"/>
<protein>
    <submittedName>
        <fullName evidence="1">Uncharacterized protein</fullName>
    </submittedName>
</protein>
<dbReference type="AlphaFoldDB" id="A0A644WUH0"/>
<reference evidence="1" key="1">
    <citation type="submission" date="2019-08" db="EMBL/GenBank/DDBJ databases">
        <authorList>
            <person name="Kucharzyk K."/>
            <person name="Murdoch R.W."/>
            <person name="Higgins S."/>
            <person name="Loffler F."/>
        </authorList>
    </citation>
    <scope>NUCLEOTIDE SEQUENCE</scope>
</reference>
<organism evidence="1">
    <name type="scientific">bioreactor metagenome</name>
    <dbReference type="NCBI Taxonomy" id="1076179"/>
    <lineage>
        <taxon>unclassified sequences</taxon>
        <taxon>metagenomes</taxon>
        <taxon>ecological metagenomes</taxon>
    </lineage>
</organism>
<name>A0A644WUH0_9ZZZZ</name>
<comment type="caution">
    <text evidence="1">The sequence shown here is derived from an EMBL/GenBank/DDBJ whole genome shotgun (WGS) entry which is preliminary data.</text>
</comment>
<dbReference type="EMBL" id="VSSQ01001304">
    <property type="protein sequence ID" value="MPM07138.1"/>
    <property type="molecule type" value="Genomic_DNA"/>
</dbReference>
<gene>
    <name evidence="1" type="ORF">SDC9_53444</name>
</gene>
<evidence type="ECO:0000313" key="1">
    <source>
        <dbReference type="EMBL" id="MPM07138.1"/>
    </source>
</evidence>
<accession>A0A644WUH0</accession>